<dbReference type="PATRIC" id="fig|1703775.3.peg.1587"/>
<gene>
    <name evidence="2" type="ORF">AMJ44_12555</name>
</gene>
<organism evidence="2 3">
    <name type="scientific">candidate division WOR-1 bacterium DG_54_3</name>
    <dbReference type="NCBI Taxonomy" id="1703775"/>
    <lineage>
        <taxon>Bacteria</taxon>
        <taxon>Bacillati</taxon>
        <taxon>Saganbacteria</taxon>
    </lineage>
</organism>
<comment type="caution">
    <text evidence="2">The sequence shown here is derived from an EMBL/GenBank/DDBJ whole genome shotgun (WGS) entry which is preliminary data.</text>
</comment>
<accession>A0A0S7XQS7</accession>
<protein>
    <recommendedName>
        <fullName evidence="1">DUF3644 domain-containing protein</fullName>
    </recommendedName>
</protein>
<reference evidence="2 3" key="1">
    <citation type="journal article" date="2015" name="Microbiome">
        <title>Genomic resolution of linkages in carbon, nitrogen, and sulfur cycling among widespread estuary sediment bacteria.</title>
        <authorList>
            <person name="Baker B.J."/>
            <person name="Lazar C.S."/>
            <person name="Teske A.P."/>
            <person name="Dick G.J."/>
        </authorList>
    </citation>
    <scope>NUCLEOTIDE SEQUENCE [LARGE SCALE GENOMIC DNA]</scope>
    <source>
        <strain evidence="2">DG_54_3</strain>
    </source>
</reference>
<dbReference type="InterPro" id="IPR022104">
    <property type="entry name" value="DUF3644"/>
</dbReference>
<evidence type="ECO:0000313" key="3">
    <source>
        <dbReference type="Proteomes" id="UP000051861"/>
    </source>
</evidence>
<sequence length="330" mass="38268">MAQVPRSIKFLRKAEAALMAAIEIYNKPDFQYREETFAILVLNTWELLLKAKLIAENKNDVRCLYVYERRNTVIGQPSKKLYLRKNRAGNVHTIGLRRVIAELENNTQVRLPPAVKKNIDALIEIRDNAIHYVNASPQLAKQVLEIGTASVKNFVELAKAWFAYDLSRYNLYLMPIGFIETPQATALAWSSDEKNLVRYLAALVRDAHEEAGTDFHVSLAVNLSFTRSSKDAASMVAVTNDPNAPQIQMTEEDIRSTYPWDYAELTSRLNRRYMNFKINHKYHRIRKPLMEDRRFVKSRYLDPGNPKSARKNFYNPNILQEFDKYYTKKA</sequence>
<evidence type="ECO:0000259" key="1">
    <source>
        <dbReference type="Pfam" id="PF12358"/>
    </source>
</evidence>
<dbReference type="EMBL" id="LIZX01000174">
    <property type="protein sequence ID" value="KPJ64579.1"/>
    <property type="molecule type" value="Genomic_DNA"/>
</dbReference>
<evidence type="ECO:0000313" key="2">
    <source>
        <dbReference type="EMBL" id="KPJ64579.1"/>
    </source>
</evidence>
<proteinExistence type="predicted"/>
<dbReference type="AlphaFoldDB" id="A0A0S7XQS7"/>
<name>A0A0S7XQS7_UNCSA</name>
<feature type="domain" description="DUF3644" evidence="1">
    <location>
        <begin position="10"/>
        <end position="207"/>
    </location>
</feature>
<dbReference type="Proteomes" id="UP000051861">
    <property type="component" value="Unassembled WGS sequence"/>
</dbReference>
<dbReference type="Pfam" id="PF12358">
    <property type="entry name" value="DUF3644"/>
    <property type="match status" value="1"/>
</dbReference>